<organism evidence="2 3">
    <name type="scientific">Oryzias javanicus</name>
    <name type="common">Javanese ricefish</name>
    <name type="synonym">Aplocheilus javanicus</name>
    <dbReference type="NCBI Taxonomy" id="123683"/>
    <lineage>
        <taxon>Eukaryota</taxon>
        <taxon>Metazoa</taxon>
        <taxon>Chordata</taxon>
        <taxon>Craniata</taxon>
        <taxon>Vertebrata</taxon>
        <taxon>Euteleostomi</taxon>
        <taxon>Actinopterygii</taxon>
        <taxon>Neopterygii</taxon>
        <taxon>Teleostei</taxon>
        <taxon>Neoteleostei</taxon>
        <taxon>Acanthomorphata</taxon>
        <taxon>Ovalentaria</taxon>
        <taxon>Atherinomorphae</taxon>
        <taxon>Beloniformes</taxon>
        <taxon>Adrianichthyidae</taxon>
        <taxon>Oryziinae</taxon>
        <taxon>Oryzias</taxon>
    </lineage>
</organism>
<evidence type="ECO:0000313" key="2">
    <source>
        <dbReference type="EMBL" id="RVE66196.1"/>
    </source>
</evidence>
<accession>A0A3S2Q0A7</accession>
<dbReference type="EMBL" id="CM012448">
    <property type="protein sequence ID" value="RVE66196.1"/>
    <property type="molecule type" value="Genomic_DNA"/>
</dbReference>
<keyword evidence="3" id="KW-1185">Reference proteome</keyword>
<evidence type="ECO:0000313" key="3">
    <source>
        <dbReference type="Proteomes" id="UP000283210"/>
    </source>
</evidence>
<gene>
    <name evidence="2" type="ORF">OJAV_G00124480</name>
</gene>
<evidence type="ECO:0000256" key="1">
    <source>
        <dbReference type="SAM" id="MobiDB-lite"/>
    </source>
</evidence>
<name>A0A3S2Q0A7_ORYJA</name>
<protein>
    <submittedName>
        <fullName evidence="2">Uncharacterized protein</fullName>
    </submittedName>
</protein>
<dbReference type="Proteomes" id="UP000283210">
    <property type="component" value="Chromosome 12"/>
</dbReference>
<dbReference type="AlphaFoldDB" id="A0A3S2Q0A7"/>
<feature type="compositionally biased region" description="Basic residues" evidence="1">
    <location>
        <begin position="1"/>
        <end position="16"/>
    </location>
</feature>
<feature type="region of interest" description="Disordered" evidence="1">
    <location>
        <begin position="1"/>
        <end position="27"/>
    </location>
</feature>
<reference evidence="2 3" key="2">
    <citation type="submission" date="2019-01" db="EMBL/GenBank/DDBJ databases">
        <title>A chromosome length genome reference of the Java medaka (oryzias javanicus).</title>
        <authorList>
            <person name="Herpin A."/>
            <person name="Takehana Y."/>
            <person name="Naruse K."/>
            <person name="Ansai S."/>
            <person name="Kawaguchi M."/>
        </authorList>
    </citation>
    <scope>NUCLEOTIDE SEQUENCE [LARGE SCALE GENOMIC DNA]</scope>
    <source>
        <strain evidence="2">RS831</strain>
        <tissue evidence="2">Whole body</tissue>
    </source>
</reference>
<proteinExistence type="predicted"/>
<sequence>MGRRRAGAPERFRRRHPDTSGAEPAVHHRLRFPEPLQQNRSSWICSATFAPEKQQNPSCTRLTRRPVAPPPPWLRRACCCLHSGPGSGTAPFWRACELGPPRFVCLCWCACGCVEAWTGLAPTDSAVFPRSRCSRLCS</sequence>
<reference evidence="2 3" key="1">
    <citation type="submission" date="2018-11" db="EMBL/GenBank/DDBJ databases">
        <authorList>
            <person name="Lopez-Roques C."/>
            <person name="Donnadieu C."/>
            <person name="Bouchez O."/>
            <person name="Klopp C."/>
            <person name="Cabau C."/>
            <person name="Zahm M."/>
        </authorList>
    </citation>
    <scope>NUCLEOTIDE SEQUENCE [LARGE SCALE GENOMIC DNA]</scope>
    <source>
        <strain evidence="2">RS831</strain>
        <tissue evidence="2">Whole body</tissue>
    </source>
</reference>